<dbReference type="Proteomes" id="UP000030185">
    <property type="component" value="Unassembled WGS sequence"/>
</dbReference>
<name>A0A098LCR1_9BACT</name>
<dbReference type="InterPro" id="IPR018490">
    <property type="entry name" value="cNMP-bd_dom_sf"/>
</dbReference>
<dbReference type="InterPro" id="IPR000595">
    <property type="entry name" value="cNMP-bd_dom"/>
</dbReference>
<dbReference type="EMBL" id="BBLT01000002">
    <property type="protein sequence ID" value="GAL83983.1"/>
    <property type="molecule type" value="Genomic_DNA"/>
</dbReference>
<dbReference type="Gene3D" id="2.60.120.10">
    <property type="entry name" value="Jelly Rolls"/>
    <property type="match status" value="1"/>
</dbReference>
<evidence type="ECO:0000259" key="1">
    <source>
        <dbReference type="PROSITE" id="PS50042"/>
    </source>
</evidence>
<reference evidence="2 3" key="1">
    <citation type="submission" date="2014-09" db="EMBL/GenBank/DDBJ databases">
        <title>Sporocytophaga myxococcoides PG-01 genome sequencing.</title>
        <authorList>
            <person name="Liu L."/>
            <person name="Gao P.J."/>
            <person name="Chen G.J."/>
            <person name="Wang L.S."/>
        </authorList>
    </citation>
    <scope>NUCLEOTIDE SEQUENCE [LARGE SCALE GENOMIC DNA]</scope>
    <source>
        <strain evidence="2 3">PG-01</strain>
    </source>
</reference>
<dbReference type="STRING" id="153721.MYP_1211"/>
<feature type="domain" description="Cyclic nucleotide-binding" evidence="1">
    <location>
        <begin position="16"/>
        <end position="119"/>
    </location>
</feature>
<organism evidence="2 3">
    <name type="scientific">Sporocytophaga myxococcoides</name>
    <dbReference type="NCBI Taxonomy" id="153721"/>
    <lineage>
        <taxon>Bacteria</taxon>
        <taxon>Pseudomonadati</taxon>
        <taxon>Bacteroidota</taxon>
        <taxon>Cytophagia</taxon>
        <taxon>Cytophagales</taxon>
        <taxon>Cytophagaceae</taxon>
        <taxon>Sporocytophaga</taxon>
    </lineage>
</organism>
<dbReference type="OrthoDB" id="1933280at2"/>
<comment type="caution">
    <text evidence="2">The sequence shown here is derived from an EMBL/GenBank/DDBJ whole genome shotgun (WGS) entry which is preliminary data.</text>
</comment>
<protein>
    <submittedName>
        <fullName evidence="2">Transcriptional regulator, crp/fnr family protein</fullName>
    </submittedName>
</protein>
<dbReference type="RefSeq" id="WP_045459808.1">
    <property type="nucleotide sequence ID" value="NZ_BBLT01000002.1"/>
</dbReference>
<sequence>MDSDKLVLQLIDHFQEVVALDDNDIASIVPKLEIKKLNRKEYLLQPGQISRYMRYIAIGSMRVYYLDEKDQEHTLQLGIENWWVNDLYSYFSGNPSRMFIQANERTTLVQISKTNLETLYQEVPRMSDFFRLKIQSAYVALQERTIENMSVDAYARYNAFIAEYRHLEQRFPQYMIASYLGVTPEFLSFLRKKHITDIS</sequence>
<gene>
    <name evidence="2" type="ORF">MYP_1211</name>
</gene>
<dbReference type="eggNOG" id="COG0664">
    <property type="taxonomic scope" value="Bacteria"/>
</dbReference>
<keyword evidence="3" id="KW-1185">Reference proteome</keyword>
<evidence type="ECO:0000313" key="3">
    <source>
        <dbReference type="Proteomes" id="UP000030185"/>
    </source>
</evidence>
<dbReference type="SUPFAM" id="SSF51206">
    <property type="entry name" value="cAMP-binding domain-like"/>
    <property type="match status" value="1"/>
</dbReference>
<dbReference type="Pfam" id="PF00027">
    <property type="entry name" value="cNMP_binding"/>
    <property type="match status" value="1"/>
</dbReference>
<evidence type="ECO:0000313" key="2">
    <source>
        <dbReference type="EMBL" id="GAL83983.1"/>
    </source>
</evidence>
<proteinExistence type="predicted"/>
<dbReference type="PROSITE" id="PS50042">
    <property type="entry name" value="CNMP_BINDING_3"/>
    <property type="match status" value="1"/>
</dbReference>
<dbReference type="AlphaFoldDB" id="A0A098LCR1"/>
<accession>A0A098LCR1</accession>
<dbReference type="InterPro" id="IPR014710">
    <property type="entry name" value="RmlC-like_jellyroll"/>
</dbReference>